<dbReference type="GO" id="GO:0005886">
    <property type="term" value="C:plasma membrane"/>
    <property type="evidence" value="ECO:0007669"/>
    <property type="project" value="TreeGrafter"/>
</dbReference>
<dbReference type="EMBL" id="KK107499">
    <property type="protein sequence ID" value="EZA49753.1"/>
    <property type="molecule type" value="Genomic_DNA"/>
</dbReference>
<dbReference type="GO" id="GO:0007219">
    <property type="term" value="P:Notch signaling pathway"/>
    <property type="evidence" value="ECO:0007669"/>
    <property type="project" value="TreeGrafter"/>
</dbReference>
<gene>
    <name evidence="2" type="ORF">X777_11625</name>
</gene>
<sequence length="183" mass="21429">MEKIQNSAEPEVPPKTVSSVNQKEPKPNVAPWNGDQESPGHKYSREANEPSHRRPRRATRSKENNTCSLFIQTDPLIWRHISEQLHHDAEKTREEILSLIAHHVTAVNYIYRDTRFDGRIEHRNIKFEVQRIKIDDDTACTQQQTYSEPNPFCMENIDVSNFLNLHSLGNHEDFCLAYVFTYR</sequence>
<dbReference type="OrthoDB" id="2149267at2759"/>
<proteinExistence type="predicted"/>
<dbReference type="PANTHER" id="PTHR45702:SF2">
    <property type="entry name" value="KUZBANIAN, ISOFORM A"/>
    <property type="match status" value="1"/>
</dbReference>
<dbReference type="STRING" id="2015173.A0A026W164"/>
<evidence type="ECO:0000313" key="2">
    <source>
        <dbReference type="EMBL" id="EZA49753.1"/>
    </source>
</evidence>
<accession>A0A026W164</accession>
<dbReference type="InterPro" id="IPR051489">
    <property type="entry name" value="ADAM_Metalloproteinase"/>
</dbReference>
<dbReference type="Proteomes" id="UP000053097">
    <property type="component" value="Unassembled WGS sequence"/>
</dbReference>
<dbReference type="AlphaFoldDB" id="A0A026W164"/>
<dbReference type="PANTHER" id="PTHR45702">
    <property type="entry name" value="ADAM10/ADAM17 METALLOPEPTIDASE FAMILY MEMBER"/>
    <property type="match status" value="1"/>
</dbReference>
<feature type="compositionally biased region" description="Basic and acidic residues" evidence="1">
    <location>
        <begin position="38"/>
        <end position="52"/>
    </location>
</feature>
<evidence type="ECO:0000313" key="3">
    <source>
        <dbReference type="Proteomes" id="UP000053097"/>
    </source>
</evidence>
<keyword evidence="2" id="KW-0401">Integrin</keyword>
<protein>
    <submittedName>
        <fullName evidence="2">Disintegrin and metalloproteinase domain-containing protein</fullName>
    </submittedName>
</protein>
<feature type="region of interest" description="Disordered" evidence="1">
    <location>
        <begin position="1"/>
        <end position="65"/>
    </location>
</feature>
<keyword evidence="3" id="KW-1185">Reference proteome</keyword>
<reference evidence="2 3" key="1">
    <citation type="journal article" date="2014" name="Curr. Biol.">
        <title>The genome of the clonal raider ant Cerapachys biroi.</title>
        <authorList>
            <person name="Oxley P.R."/>
            <person name="Ji L."/>
            <person name="Fetter-Pruneda I."/>
            <person name="McKenzie S.K."/>
            <person name="Li C."/>
            <person name="Hu H."/>
            <person name="Zhang G."/>
            <person name="Kronauer D.J."/>
        </authorList>
    </citation>
    <scope>NUCLEOTIDE SEQUENCE [LARGE SCALE GENOMIC DNA]</scope>
</reference>
<dbReference type="GO" id="GO:0004222">
    <property type="term" value="F:metalloendopeptidase activity"/>
    <property type="evidence" value="ECO:0007669"/>
    <property type="project" value="TreeGrafter"/>
</dbReference>
<dbReference type="Gene3D" id="3.40.390.10">
    <property type="entry name" value="Collagenase (Catalytic Domain)"/>
    <property type="match status" value="1"/>
</dbReference>
<name>A0A026W164_OOCBI</name>
<dbReference type="SUPFAM" id="SSF55486">
    <property type="entry name" value="Metalloproteases ('zincins'), catalytic domain"/>
    <property type="match status" value="1"/>
</dbReference>
<dbReference type="GO" id="GO:0006509">
    <property type="term" value="P:membrane protein ectodomain proteolysis"/>
    <property type="evidence" value="ECO:0007669"/>
    <property type="project" value="TreeGrafter"/>
</dbReference>
<dbReference type="GO" id="GO:0007229">
    <property type="term" value="P:integrin-mediated signaling pathway"/>
    <property type="evidence" value="ECO:0007669"/>
    <property type="project" value="UniProtKB-KW"/>
</dbReference>
<dbReference type="InterPro" id="IPR024079">
    <property type="entry name" value="MetalloPept_cat_dom_sf"/>
</dbReference>
<organism evidence="2 3">
    <name type="scientific">Ooceraea biroi</name>
    <name type="common">Clonal raider ant</name>
    <name type="synonym">Cerapachys biroi</name>
    <dbReference type="NCBI Taxonomy" id="2015173"/>
    <lineage>
        <taxon>Eukaryota</taxon>
        <taxon>Metazoa</taxon>
        <taxon>Ecdysozoa</taxon>
        <taxon>Arthropoda</taxon>
        <taxon>Hexapoda</taxon>
        <taxon>Insecta</taxon>
        <taxon>Pterygota</taxon>
        <taxon>Neoptera</taxon>
        <taxon>Endopterygota</taxon>
        <taxon>Hymenoptera</taxon>
        <taxon>Apocrita</taxon>
        <taxon>Aculeata</taxon>
        <taxon>Formicoidea</taxon>
        <taxon>Formicidae</taxon>
        <taxon>Dorylinae</taxon>
        <taxon>Ooceraea</taxon>
    </lineage>
</organism>
<evidence type="ECO:0000256" key="1">
    <source>
        <dbReference type="SAM" id="MobiDB-lite"/>
    </source>
</evidence>